<dbReference type="EMBL" id="CAUYUJ010004946">
    <property type="protein sequence ID" value="CAK0811642.1"/>
    <property type="molecule type" value="Genomic_DNA"/>
</dbReference>
<protein>
    <submittedName>
        <fullName evidence="2">Uncharacterized protein</fullName>
    </submittedName>
</protein>
<name>A0ABN9R207_9DINO</name>
<comment type="caution">
    <text evidence="2">The sequence shown here is derived from an EMBL/GenBank/DDBJ whole genome shotgun (WGS) entry which is preliminary data.</text>
</comment>
<proteinExistence type="predicted"/>
<keyword evidence="3" id="KW-1185">Reference proteome</keyword>
<feature type="non-terminal residue" evidence="2">
    <location>
        <position position="1"/>
    </location>
</feature>
<sequence>SRVSAAGRPAPPRRGGGGQGASTGPGRRGGRPIALATAAGGRWRRASLGGAAGRAEMATATATLTANRPYDHLYDTSYISSHQNDHYRATNKAMLGPNCLERVPDSQYLFSELPHYPRAGIQ</sequence>
<dbReference type="Proteomes" id="UP001189429">
    <property type="component" value="Unassembled WGS sequence"/>
</dbReference>
<evidence type="ECO:0000313" key="3">
    <source>
        <dbReference type="Proteomes" id="UP001189429"/>
    </source>
</evidence>
<evidence type="ECO:0000313" key="2">
    <source>
        <dbReference type="EMBL" id="CAK0811642.1"/>
    </source>
</evidence>
<accession>A0ABN9R207</accession>
<feature type="region of interest" description="Disordered" evidence="1">
    <location>
        <begin position="1"/>
        <end position="41"/>
    </location>
</feature>
<evidence type="ECO:0000256" key="1">
    <source>
        <dbReference type="SAM" id="MobiDB-lite"/>
    </source>
</evidence>
<feature type="compositionally biased region" description="Low complexity" evidence="1">
    <location>
        <begin position="31"/>
        <end position="41"/>
    </location>
</feature>
<feature type="compositionally biased region" description="Gly residues" evidence="1">
    <location>
        <begin position="14"/>
        <end position="27"/>
    </location>
</feature>
<gene>
    <name evidence="2" type="ORF">PCOR1329_LOCUS16177</name>
</gene>
<reference evidence="2" key="1">
    <citation type="submission" date="2023-10" db="EMBL/GenBank/DDBJ databases">
        <authorList>
            <person name="Chen Y."/>
            <person name="Shah S."/>
            <person name="Dougan E. K."/>
            <person name="Thang M."/>
            <person name="Chan C."/>
        </authorList>
    </citation>
    <scope>NUCLEOTIDE SEQUENCE [LARGE SCALE GENOMIC DNA]</scope>
</reference>
<feature type="non-terminal residue" evidence="2">
    <location>
        <position position="122"/>
    </location>
</feature>
<organism evidence="2 3">
    <name type="scientific">Prorocentrum cordatum</name>
    <dbReference type="NCBI Taxonomy" id="2364126"/>
    <lineage>
        <taxon>Eukaryota</taxon>
        <taxon>Sar</taxon>
        <taxon>Alveolata</taxon>
        <taxon>Dinophyceae</taxon>
        <taxon>Prorocentrales</taxon>
        <taxon>Prorocentraceae</taxon>
        <taxon>Prorocentrum</taxon>
    </lineage>
</organism>